<dbReference type="SMART" id="SM00066">
    <property type="entry name" value="GAL4"/>
    <property type="match status" value="1"/>
</dbReference>
<dbReference type="PANTHER" id="PTHR47660">
    <property type="entry name" value="TRANSCRIPTION FACTOR WITH C2H2 AND ZN(2)-CYS(6) DNA BINDING DOMAIN (EUROFUNG)-RELATED-RELATED"/>
    <property type="match status" value="1"/>
</dbReference>
<dbReference type="AlphaFoldDB" id="A0A9W9F416"/>
<keyword evidence="6" id="KW-0539">Nucleus</keyword>
<evidence type="ECO:0000313" key="8">
    <source>
        <dbReference type="EMBL" id="KAJ5093204.1"/>
    </source>
</evidence>
<dbReference type="Pfam" id="PF00172">
    <property type="entry name" value="Zn_clus"/>
    <property type="match status" value="1"/>
</dbReference>
<reference evidence="8" key="2">
    <citation type="journal article" date="2023" name="IMA Fungus">
        <title>Comparative genomic study of the Penicillium genus elucidates a diverse pangenome and 15 lateral gene transfer events.</title>
        <authorList>
            <person name="Petersen C."/>
            <person name="Sorensen T."/>
            <person name="Nielsen M.R."/>
            <person name="Sondergaard T.E."/>
            <person name="Sorensen J.L."/>
            <person name="Fitzpatrick D.A."/>
            <person name="Frisvad J.C."/>
            <person name="Nielsen K.L."/>
        </authorList>
    </citation>
    <scope>NUCLEOTIDE SEQUENCE</scope>
    <source>
        <strain evidence="8">IBT 30069</strain>
    </source>
</reference>
<dbReference type="GO" id="GO:0008270">
    <property type="term" value="F:zinc ion binding"/>
    <property type="evidence" value="ECO:0007669"/>
    <property type="project" value="InterPro"/>
</dbReference>
<dbReference type="SUPFAM" id="SSF57701">
    <property type="entry name" value="Zn2/Cys6 DNA-binding domain"/>
    <property type="match status" value="1"/>
</dbReference>
<evidence type="ECO:0000256" key="3">
    <source>
        <dbReference type="ARBA" id="ARBA00023015"/>
    </source>
</evidence>
<keyword evidence="5" id="KW-0804">Transcription</keyword>
<evidence type="ECO:0000256" key="4">
    <source>
        <dbReference type="ARBA" id="ARBA00023125"/>
    </source>
</evidence>
<sequence length="370" mass="41824">MPHSSRLARSRQKSCVACAEGKRRCNRQSPQCSRCLARGVPCRYMNGSSAPRQPEAHSNKQISTIFSSYTNDLFPYAEIAEPLINFDDAINIDPWLTMGPSSSSPLSDQGLSPMHTYPELVVLDKWSTHQILQVVKGLPQLFFKHNKTPFIHPRLYDSYLPLAIQDAFTVTASYCTKSSETEDMVFRILESKTNFLLCQDYQSESLESLLAAVQALMIFHTIQLFDGNIRQRSIAERNLDTVRLMTFQLHVRATDELKPASTWREWVFAESIRRTVIMSFIIEGVFSVLKSGVCPNVPFLSLLPFTAGSELWEDTTDATWVAGSEQVVLYGDFSIAWEKGLVSKELNAFEKLLLTPCLGEKYQDALEILD</sequence>
<dbReference type="PROSITE" id="PS50048">
    <property type="entry name" value="ZN2_CY6_FUNGAL_2"/>
    <property type="match status" value="1"/>
</dbReference>
<comment type="caution">
    <text evidence="8">The sequence shown here is derived from an EMBL/GenBank/DDBJ whole genome shotgun (WGS) entry which is preliminary data.</text>
</comment>
<proteinExistence type="predicted"/>
<organism evidence="8 9">
    <name type="scientific">Penicillium angulare</name>
    <dbReference type="NCBI Taxonomy" id="116970"/>
    <lineage>
        <taxon>Eukaryota</taxon>
        <taxon>Fungi</taxon>
        <taxon>Dikarya</taxon>
        <taxon>Ascomycota</taxon>
        <taxon>Pezizomycotina</taxon>
        <taxon>Eurotiomycetes</taxon>
        <taxon>Eurotiomycetidae</taxon>
        <taxon>Eurotiales</taxon>
        <taxon>Aspergillaceae</taxon>
        <taxon>Penicillium</taxon>
    </lineage>
</organism>
<dbReference type="PROSITE" id="PS00463">
    <property type="entry name" value="ZN2_CY6_FUNGAL_1"/>
    <property type="match status" value="1"/>
</dbReference>
<keyword evidence="2" id="KW-0862">Zinc</keyword>
<evidence type="ECO:0000313" key="9">
    <source>
        <dbReference type="Proteomes" id="UP001149165"/>
    </source>
</evidence>
<evidence type="ECO:0000256" key="2">
    <source>
        <dbReference type="ARBA" id="ARBA00022833"/>
    </source>
</evidence>
<keyword evidence="4" id="KW-0238">DNA-binding</keyword>
<evidence type="ECO:0000256" key="6">
    <source>
        <dbReference type="ARBA" id="ARBA00023242"/>
    </source>
</evidence>
<reference evidence="8" key="1">
    <citation type="submission" date="2022-11" db="EMBL/GenBank/DDBJ databases">
        <authorList>
            <person name="Petersen C."/>
        </authorList>
    </citation>
    <scope>NUCLEOTIDE SEQUENCE</scope>
    <source>
        <strain evidence="8">IBT 30069</strain>
    </source>
</reference>
<protein>
    <recommendedName>
        <fullName evidence="7">Zn(2)-C6 fungal-type domain-containing protein</fullName>
    </recommendedName>
</protein>
<dbReference type="PRINTS" id="PR00755">
    <property type="entry name" value="AFLATOXINBRP"/>
</dbReference>
<dbReference type="EMBL" id="JAPQKH010000006">
    <property type="protein sequence ID" value="KAJ5093204.1"/>
    <property type="molecule type" value="Genomic_DNA"/>
</dbReference>
<feature type="domain" description="Zn(2)-C6 fungal-type" evidence="7">
    <location>
        <begin position="14"/>
        <end position="44"/>
    </location>
</feature>
<evidence type="ECO:0000256" key="5">
    <source>
        <dbReference type="ARBA" id="ARBA00023163"/>
    </source>
</evidence>
<evidence type="ECO:0000259" key="7">
    <source>
        <dbReference type="PROSITE" id="PS50048"/>
    </source>
</evidence>
<keyword evidence="9" id="KW-1185">Reference proteome</keyword>
<dbReference type="GO" id="GO:0003677">
    <property type="term" value="F:DNA binding"/>
    <property type="evidence" value="ECO:0007669"/>
    <property type="project" value="UniProtKB-KW"/>
</dbReference>
<dbReference type="InterPro" id="IPR001138">
    <property type="entry name" value="Zn2Cys6_DnaBD"/>
</dbReference>
<dbReference type="CDD" id="cd00067">
    <property type="entry name" value="GAL4"/>
    <property type="match status" value="1"/>
</dbReference>
<evidence type="ECO:0000256" key="1">
    <source>
        <dbReference type="ARBA" id="ARBA00022723"/>
    </source>
</evidence>
<dbReference type="OrthoDB" id="4216928at2759"/>
<keyword evidence="3" id="KW-0805">Transcription regulation</keyword>
<dbReference type="GO" id="GO:0000981">
    <property type="term" value="F:DNA-binding transcription factor activity, RNA polymerase II-specific"/>
    <property type="evidence" value="ECO:0007669"/>
    <property type="project" value="InterPro"/>
</dbReference>
<name>A0A9W9F416_9EURO</name>
<accession>A0A9W9F416</accession>
<dbReference type="Proteomes" id="UP001149165">
    <property type="component" value="Unassembled WGS sequence"/>
</dbReference>
<gene>
    <name evidence="8" type="ORF">N7456_009065</name>
</gene>
<keyword evidence="1" id="KW-0479">Metal-binding</keyword>
<dbReference type="Gene3D" id="4.10.240.10">
    <property type="entry name" value="Zn(2)-C6 fungal-type DNA-binding domain"/>
    <property type="match status" value="1"/>
</dbReference>
<dbReference type="InterPro" id="IPR036864">
    <property type="entry name" value="Zn2-C6_fun-type_DNA-bd_sf"/>
</dbReference>